<dbReference type="PROSITE" id="PS51257">
    <property type="entry name" value="PROKAR_LIPOPROTEIN"/>
    <property type="match status" value="1"/>
</dbReference>
<dbReference type="PANTHER" id="PTHR45632">
    <property type="entry name" value="LD33804P"/>
    <property type="match status" value="1"/>
</dbReference>
<dbReference type="SUPFAM" id="SSF117281">
    <property type="entry name" value="Kelch motif"/>
    <property type="match status" value="2"/>
</dbReference>
<feature type="chain" id="PRO_5018723051" evidence="1">
    <location>
        <begin position="33"/>
        <end position="341"/>
    </location>
</feature>
<evidence type="ECO:0000313" key="2">
    <source>
        <dbReference type="EMBL" id="RVT88792.1"/>
    </source>
</evidence>
<sequence length="341" mass="33890">MTTRRQSLLTLSSALSSALLVACGGGGGGALAETVPPAPPPPVPPPAPPAGWTRLADLPAGRAKFGAGAIAGKVVAAGGYDTLRSVLVYDVASNAWSNGPSLISGTDNVAVLAVGGRVHAIGGEARTAHQVLDAALGAWASAPASPAIRFASAAAVLNGRLHLVGGWNYSNTASNSVDTHDVYDPATSTWSAAAPLATRRNAAAAAVVDGKLYVIGGRAPGIRASDQTSLASVEVYDPATNTWRAGPDLPQARSGAAAVALGGKVYVLGGESTPGGVRNAVSRLDPATDSWTELAGMPFSAHGLAAVVVDEAIVVMGGFTSASDAVGTESAQCWRFAPGAA</sequence>
<organism evidence="2 3">
    <name type="scientific">Inhella crocodyli</name>
    <dbReference type="NCBI Taxonomy" id="2499851"/>
    <lineage>
        <taxon>Bacteria</taxon>
        <taxon>Pseudomonadati</taxon>
        <taxon>Pseudomonadota</taxon>
        <taxon>Betaproteobacteria</taxon>
        <taxon>Burkholderiales</taxon>
        <taxon>Sphaerotilaceae</taxon>
        <taxon>Inhella</taxon>
    </lineage>
</organism>
<dbReference type="AlphaFoldDB" id="A0A3S2UIS2"/>
<dbReference type="Proteomes" id="UP000288587">
    <property type="component" value="Unassembled WGS sequence"/>
</dbReference>
<dbReference type="InterPro" id="IPR015915">
    <property type="entry name" value="Kelch-typ_b-propeller"/>
</dbReference>
<evidence type="ECO:0000256" key="1">
    <source>
        <dbReference type="SAM" id="SignalP"/>
    </source>
</evidence>
<comment type="caution">
    <text evidence="2">The sequence shown here is derived from an EMBL/GenBank/DDBJ whole genome shotgun (WGS) entry which is preliminary data.</text>
</comment>
<accession>A0A3S2UIS2</accession>
<dbReference type="RefSeq" id="WP_127682246.1">
    <property type="nucleotide sequence ID" value="NZ_SACM01000001.1"/>
</dbReference>
<keyword evidence="3" id="KW-1185">Reference proteome</keyword>
<dbReference type="Pfam" id="PF01344">
    <property type="entry name" value="Kelch_1"/>
    <property type="match status" value="1"/>
</dbReference>
<dbReference type="OrthoDB" id="58712at2"/>
<dbReference type="Gene3D" id="2.120.10.80">
    <property type="entry name" value="Kelch-type beta propeller"/>
    <property type="match status" value="2"/>
</dbReference>
<dbReference type="SMART" id="SM00612">
    <property type="entry name" value="Kelch"/>
    <property type="match status" value="5"/>
</dbReference>
<name>A0A3S2UIS2_9BURK</name>
<keyword evidence="1" id="KW-0732">Signal</keyword>
<gene>
    <name evidence="2" type="ORF">EOD73_07435</name>
</gene>
<dbReference type="PRINTS" id="PR00501">
    <property type="entry name" value="KELCHREPEAT"/>
</dbReference>
<protein>
    <submittedName>
        <fullName evidence="2">Kelch repeat-containing protein</fullName>
    </submittedName>
</protein>
<dbReference type="Pfam" id="PF24681">
    <property type="entry name" value="Kelch_KLHDC2_KLHL20_DRC7"/>
    <property type="match status" value="1"/>
</dbReference>
<proteinExistence type="predicted"/>
<feature type="signal peptide" evidence="1">
    <location>
        <begin position="1"/>
        <end position="32"/>
    </location>
</feature>
<reference evidence="2 3" key="1">
    <citation type="submission" date="2019-01" db="EMBL/GenBank/DDBJ databases">
        <authorList>
            <person name="Chen W.-M."/>
        </authorList>
    </citation>
    <scope>NUCLEOTIDE SEQUENCE [LARGE SCALE GENOMIC DNA]</scope>
    <source>
        <strain evidence="2 3">CCP-18</strain>
    </source>
</reference>
<dbReference type="EMBL" id="SACM01000001">
    <property type="protein sequence ID" value="RVT88792.1"/>
    <property type="molecule type" value="Genomic_DNA"/>
</dbReference>
<dbReference type="InterPro" id="IPR006652">
    <property type="entry name" value="Kelch_1"/>
</dbReference>
<evidence type="ECO:0000313" key="3">
    <source>
        <dbReference type="Proteomes" id="UP000288587"/>
    </source>
</evidence>